<sequence>MTTRIDGRSPQWAAVSPEDFETLEVFFTRILSSKKVTKGEIKVMGYLVRKALHLGEKGAYSARIREKDWVEEAGLSKNEVDKVLAKCEEKGWITLDKQAKPVAVELRLHG</sequence>
<name>A0ABV8JBQ5_9BACL</name>
<reference evidence="2" key="1">
    <citation type="journal article" date="2019" name="Int. J. Syst. Evol. Microbiol.">
        <title>The Global Catalogue of Microorganisms (GCM) 10K type strain sequencing project: providing services to taxonomists for standard genome sequencing and annotation.</title>
        <authorList>
            <consortium name="The Broad Institute Genomics Platform"/>
            <consortium name="The Broad Institute Genome Sequencing Center for Infectious Disease"/>
            <person name="Wu L."/>
            <person name="Ma J."/>
        </authorList>
    </citation>
    <scope>NUCLEOTIDE SEQUENCE [LARGE SCALE GENOMIC DNA]</scope>
    <source>
        <strain evidence="2">IBRC-M 10813</strain>
    </source>
</reference>
<dbReference type="RefSeq" id="WP_380702838.1">
    <property type="nucleotide sequence ID" value="NZ_JBHSAP010000007.1"/>
</dbReference>
<evidence type="ECO:0008006" key="3">
    <source>
        <dbReference type="Google" id="ProtNLM"/>
    </source>
</evidence>
<keyword evidence="2" id="KW-1185">Reference proteome</keyword>
<evidence type="ECO:0000313" key="2">
    <source>
        <dbReference type="Proteomes" id="UP001595843"/>
    </source>
</evidence>
<organism evidence="1 2">
    <name type="scientific">Salinithrix halophila</name>
    <dbReference type="NCBI Taxonomy" id="1485204"/>
    <lineage>
        <taxon>Bacteria</taxon>
        <taxon>Bacillati</taxon>
        <taxon>Bacillota</taxon>
        <taxon>Bacilli</taxon>
        <taxon>Bacillales</taxon>
        <taxon>Thermoactinomycetaceae</taxon>
        <taxon>Salinithrix</taxon>
    </lineage>
</organism>
<accession>A0ABV8JBQ5</accession>
<proteinExistence type="predicted"/>
<gene>
    <name evidence="1" type="ORF">ACFOUO_05185</name>
</gene>
<protein>
    <recommendedName>
        <fullName evidence="3">MarR family transcriptional regulator</fullName>
    </recommendedName>
</protein>
<evidence type="ECO:0000313" key="1">
    <source>
        <dbReference type="EMBL" id="MFC4076201.1"/>
    </source>
</evidence>
<dbReference type="Proteomes" id="UP001595843">
    <property type="component" value="Unassembled WGS sequence"/>
</dbReference>
<comment type="caution">
    <text evidence="1">The sequence shown here is derived from an EMBL/GenBank/DDBJ whole genome shotgun (WGS) entry which is preliminary data.</text>
</comment>
<dbReference type="EMBL" id="JBHSAP010000007">
    <property type="protein sequence ID" value="MFC4076201.1"/>
    <property type="molecule type" value="Genomic_DNA"/>
</dbReference>